<feature type="signal peptide" evidence="3">
    <location>
        <begin position="1"/>
        <end position="22"/>
    </location>
</feature>
<evidence type="ECO:0000256" key="3">
    <source>
        <dbReference type="SAM" id="SignalP"/>
    </source>
</evidence>
<sequence>MSRLLAAIVAAGFALVSSPVTAQAGTDRPVRAPSAAPAAARVDQRPPADALLPGRAAGRPAEMPVAAANQSGAASRIHLEVTGLTPRTVTADGPPTVVVTGKVTNTGDRRIDDVAVRLQRGDAVTTEDRLRAVLRDPPPAERASSRWVPVAALLEPGQSQPFRVEAPLQGAQSGSLQIGERGVYPLMVNVNGQPDHGGQARLAVLSTLLPVLSLPGGPPAGKPPNPAAITMLWPLADRPRLVETLPGQPALLTDDDLTESFGAGGRLANLLQAAEQAAANPAVGASLCLAVDPDLLVTAQAMSGGYRVRAGATTVPGRGVDAAREWLARLRAFAPGHCLIALPAADADLVTLSRADQSGLTKLALSGTDTLQEMLRPAQPLTGVVWPSEGALDDRTLGNLAADGVTSVLVSPDSMRPNAGSQPVALTAARARVRGVRLDPLLAAALGGAAGQPRAAGVTTAADEPSLAVQNGLAALAFRTEFTGDPGRTVVIAPPHVWNASPGELGALVDALQNLFAGRIAVPVGLAQLVGGPMPAQPAALAYPPQDAPATLPAAVTDDVTAAENTLTDLTSAMQKDVSGNIGPAEFAVPFARNVLRSESSGWRGDEAAARGALRDATEQTAALQGRVTVVPPTNPLSWASGDSLLPALVTNELPVQVVVRVVLGDTQGVRPQAYDSQLIPAMQRRTLYIPVQVLRSGRLSVDVRLTTPSGTPLGTAARFEATSTAYSTVTIVITATAAAALVLLVARRIYRRVRSSRRGAGAHDTARGVRLPVNGSVAVDDVQTGGRTSERGRADRPEPAPRPPAGVPGEEGSSGS</sequence>
<keyword evidence="2" id="KW-0472">Membrane</keyword>
<dbReference type="InterPro" id="IPR046112">
    <property type="entry name" value="DUF6049"/>
</dbReference>
<dbReference type="Proteomes" id="UP000298860">
    <property type="component" value="Unassembled WGS sequence"/>
</dbReference>
<protein>
    <submittedName>
        <fullName evidence="4">Glycoprotein</fullName>
    </submittedName>
</protein>
<feature type="transmembrane region" description="Helical" evidence="2">
    <location>
        <begin position="726"/>
        <end position="747"/>
    </location>
</feature>
<keyword evidence="5" id="KW-1185">Reference proteome</keyword>
<evidence type="ECO:0000313" key="4">
    <source>
        <dbReference type="EMBL" id="GDY30918.1"/>
    </source>
</evidence>
<dbReference type="EMBL" id="BJFL01000010">
    <property type="protein sequence ID" value="GDY30918.1"/>
    <property type="molecule type" value="Genomic_DNA"/>
</dbReference>
<accession>A0A4D4J8D5</accession>
<keyword evidence="2" id="KW-1133">Transmembrane helix</keyword>
<reference evidence="5" key="1">
    <citation type="submission" date="2019-04" db="EMBL/GenBank/DDBJ databases">
        <title>Draft genome sequence of Pseudonocardiaceae bacterium SL3-2-4.</title>
        <authorList>
            <person name="Ningsih F."/>
            <person name="Yokota A."/>
            <person name="Sakai Y."/>
            <person name="Nanatani K."/>
            <person name="Yabe S."/>
            <person name="Oetari A."/>
            <person name="Sjamsuridzal W."/>
        </authorList>
    </citation>
    <scope>NUCLEOTIDE SEQUENCE [LARGE SCALE GENOMIC DNA]</scope>
    <source>
        <strain evidence="5">SL3-2-4</strain>
    </source>
</reference>
<comment type="caution">
    <text evidence="4">The sequence shown here is derived from an EMBL/GenBank/DDBJ whole genome shotgun (WGS) entry which is preliminary data.</text>
</comment>
<feature type="compositionally biased region" description="Low complexity" evidence="1">
    <location>
        <begin position="808"/>
        <end position="817"/>
    </location>
</feature>
<dbReference type="OrthoDB" id="3797035at2"/>
<keyword evidence="2" id="KW-0812">Transmembrane</keyword>
<feature type="chain" id="PRO_5038796595" evidence="3">
    <location>
        <begin position="23"/>
        <end position="817"/>
    </location>
</feature>
<gene>
    <name evidence="4" type="ORF">GTS_25510</name>
</gene>
<feature type="region of interest" description="Disordered" evidence="1">
    <location>
        <begin position="756"/>
        <end position="817"/>
    </location>
</feature>
<feature type="compositionally biased region" description="Basic and acidic residues" evidence="1">
    <location>
        <begin position="789"/>
        <end position="800"/>
    </location>
</feature>
<dbReference type="Pfam" id="PF19516">
    <property type="entry name" value="DUF6049"/>
    <property type="match status" value="1"/>
</dbReference>
<feature type="region of interest" description="Disordered" evidence="1">
    <location>
        <begin position="22"/>
        <end position="55"/>
    </location>
</feature>
<dbReference type="AlphaFoldDB" id="A0A4D4J8D5"/>
<evidence type="ECO:0000313" key="5">
    <source>
        <dbReference type="Proteomes" id="UP000298860"/>
    </source>
</evidence>
<dbReference type="RefSeq" id="WP_137814016.1">
    <property type="nucleotide sequence ID" value="NZ_BJFL01000010.1"/>
</dbReference>
<feature type="compositionally biased region" description="Low complexity" evidence="1">
    <location>
        <begin position="31"/>
        <end position="50"/>
    </location>
</feature>
<evidence type="ECO:0000256" key="2">
    <source>
        <dbReference type="SAM" id="Phobius"/>
    </source>
</evidence>
<name>A0A4D4J8D5_9PSEU</name>
<organism evidence="4 5">
    <name type="scientific">Gandjariella thermophila</name>
    <dbReference type="NCBI Taxonomy" id="1931992"/>
    <lineage>
        <taxon>Bacteria</taxon>
        <taxon>Bacillati</taxon>
        <taxon>Actinomycetota</taxon>
        <taxon>Actinomycetes</taxon>
        <taxon>Pseudonocardiales</taxon>
        <taxon>Pseudonocardiaceae</taxon>
        <taxon>Gandjariella</taxon>
    </lineage>
</organism>
<evidence type="ECO:0000256" key="1">
    <source>
        <dbReference type="SAM" id="MobiDB-lite"/>
    </source>
</evidence>
<proteinExistence type="predicted"/>
<keyword evidence="3" id="KW-0732">Signal</keyword>